<dbReference type="Pfam" id="PF03692">
    <property type="entry name" value="CxxCxxCC"/>
    <property type="match status" value="1"/>
</dbReference>
<protein>
    <recommendedName>
        <fullName evidence="3">Zinc-or iron-chelating domain-containing protein</fullName>
    </recommendedName>
</protein>
<dbReference type="RefSeq" id="WP_090164859.1">
    <property type="nucleotide sequence ID" value="NZ_FOFB01000001.1"/>
</dbReference>
<dbReference type="InterPro" id="IPR005358">
    <property type="entry name" value="Puta_zinc/iron-chelating_dom"/>
</dbReference>
<name>A0A1H8Z052_9BACT</name>
<sequence>MNLPKEIERARQEHKVNKKFLSRVKARPPKDLDQQFHQLHDEVFTEVDCLQCANCCKTTSPIFRDVDIDRLSKHLSVRPADLVNEYLHLDEDGDYVLNSSPCPFLGPDNYCSVYEARPKACREYPHTDRKNMIQILPLTLRNTLVCPAVSKVMRRMRGAE</sequence>
<dbReference type="AlphaFoldDB" id="A0A1H8Z052"/>
<dbReference type="EMBL" id="FOFB01000001">
    <property type="protein sequence ID" value="SEP57814.1"/>
    <property type="molecule type" value="Genomic_DNA"/>
</dbReference>
<evidence type="ECO:0008006" key="3">
    <source>
        <dbReference type="Google" id="ProtNLM"/>
    </source>
</evidence>
<dbReference type="Proteomes" id="UP000199021">
    <property type="component" value="Unassembled WGS sequence"/>
</dbReference>
<evidence type="ECO:0000313" key="1">
    <source>
        <dbReference type="EMBL" id="SEP57814.1"/>
    </source>
</evidence>
<gene>
    <name evidence="1" type="ORF">SAMN05444359_101113</name>
</gene>
<organism evidence="1 2">
    <name type="scientific">Neolewinella agarilytica</name>
    <dbReference type="NCBI Taxonomy" id="478744"/>
    <lineage>
        <taxon>Bacteria</taxon>
        <taxon>Pseudomonadati</taxon>
        <taxon>Bacteroidota</taxon>
        <taxon>Saprospiria</taxon>
        <taxon>Saprospirales</taxon>
        <taxon>Lewinellaceae</taxon>
        <taxon>Neolewinella</taxon>
    </lineage>
</organism>
<dbReference type="PANTHER" id="PTHR35866">
    <property type="entry name" value="PUTATIVE-RELATED"/>
    <property type="match status" value="1"/>
</dbReference>
<keyword evidence="2" id="KW-1185">Reference proteome</keyword>
<dbReference type="PANTHER" id="PTHR35866:SF1">
    <property type="entry name" value="YKGJ FAMILY CYSTEINE CLUSTER PROTEIN"/>
    <property type="match status" value="1"/>
</dbReference>
<proteinExistence type="predicted"/>
<dbReference type="InParanoid" id="A0A1H8Z052"/>
<dbReference type="OrthoDB" id="665764at2"/>
<dbReference type="STRING" id="478744.SAMN05444359_101113"/>
<accession>A0A1H8Z052</accession>
<reference evidence="2" key="1">
    <citation type="submission" date="2016-10" db="EMBL/GenBank/DDBJ databases">
        <authorList>
            <person name="Varghese N."/>
            <person name="Submissions S."/>
        </authorList>
    </citation>
    <scope>NUCLEOTIDE SEQUENCE [LARGE SCALE GENOMIC DNA]</scope>
    <source>
        <strain evidence="2">DSM 24740</strain>
    </source>
</reference>
<evidence type="ECO:0000313" key="2">
    <source>
        <dbReference type="Proteomes" id="UP000199021"/>
    </source>
</evidence>